<comment type="caution">
    <text evidence="2">The sequence shown here is derived from an EMBL/GenBank/DDBJ whole genome shotgun (WGS) entry which is preliminary data.</text>
</comment>
<sequence>MSFCRANRQGDDSQHIGDLSEVFHKCQRCGAQQACVWLLVLGATVLSAHVYRVLPSHVMSSTCGMKQQLCKSASVKNVAMALVTPAIACTPVAQEITFLLISARMRPPIGAMSC</sequence>
<feature type="transmembrane region" description="Helical" evidence="1">
    <location>
        <begin position="34"/>
        <end position="54"/>
    </location>
</feature>
<proteinExistence type="predicted"/>
<evidence type="ECO:0000313" key="2">
    <source>
        <dbReference type="EMBL" id="GFH20705.1"/>
    </source>
</evidence>
<keyword evidence="3" id="KW-1185">Reference proteome</keyword>
<accession>A0A699ZFK3</accession>
<dbReference type="Proteomes" id="UP000485058">
    <property type="component" value="Unassembled WGS sequence"/>
</dbReference>
<keyword evidence="1" id="KW-0472">Membrane</keyword>
<evidence type="ECO:0000256" key="1">
    <source>
        <dbReference type="SAM" id="Phobius"/>
    </source>
</evidence>
<keyword evidence="1" id="KW-0812">Transmembrane</keyword>
<evidence type="ECO:0000313" key="3">
    <source>
        <dbReference type="Proteomes" id="UP000485058"/>
    </source>
</evidence>
<gene>
    <name evidence="2" type="ORF">HaLaN_17871</name>
</gene>
<protein>
    <submittedName>
        <fullName evidence="2">Uncharacterized protein</fullName>
    </submittedName>
</protein>
<dbReference type="AlphaFoldDB" id="A0A699ZFK3"/>
<reference evidence="2 3" key="1">
    <citation type="submission" date="2020-02" db="EMBL/GenBank/DDBJ databases">
        <title>Draft genome sequence of Haematococcus lacustris strain NIES-144.</title>
        <authorList>
            <person name="Morimoto D."/>
            <person name="Nakagawa S."/>
            <person name="Yoshida T."/>
            <person name="Sawayama S."/>
        </authorList>
    </citation>
    <scope>NUCLEOTIDE SEQUENCE [LARGE SCALE GENOMIC DNA]</scope>
    <source>
        <strain evidence="2 3">NIES-144</strain>
    </source>
</reference>
<keyword evidence="1" id="KW-1133">Transmembrane helix</keyword>
<dbReference type="EMBL" id="BLLF01001683">
    <property type="protein sequence ID" value="GFH20705.1"/>
    <property type="molecule type" value="Genomic_DNA"/>
</dbReference>
<name>A0A699ZFK3_HAELA</name>
<feature type="non-terminal residue" evidence="2">
    <location>
        <position position="1"/>
    </location>
</feature>
<organism evidence="2 3">
    <name type="scientific">Haematococcus lacustris</name>
    <name type="common">Green alga</name>
    <name type="synonym">Haematococcus pluvialis</name>
    <dbReference type="NCBI Taxonomy" id="44745"/>
    <lineage>
        <taxon>Eukaryota</taxon>
        <taxon>Viridiplantae</taxon>
        <taxon>Chlorophyta</taxon>
        <taxon>core chlorophytes</taxon>
        <taxon>Chlorophyceae</taxon>
        <taxon>CS clade</taxon>
        <taxon>Chlamydomonadales</taxon>
        <taxon>Haematococcaceae</taxon>
        <taxon>Haematococcus</taxon>
    </lineage>
</organism>